<protein>
    <submittedName>
        <fullName evidence="4">Bromodomain-containing protein 3-like</fullName>
    </submittedName>
</protein>
<evidence type="ECO:0000313" key="3">
    <source>
        <dbReference type="Proteomes" id="UP000515160"/>
    </source>
</evidence>
<evidence type="ECO:0000256" key="1">
    <source>
        <dbReference type="SAM" id="MobiDB-lite"/>
    </source>
</evidence>
<dbReference type="PANTHER" id="PTHR22880:SF225">
    <property type="entry name" value="BROMODOMAIN-CONTAINING PROTEIN BET-1-RELATED"/>
    <property type="match status" value="1"/>
</dbReference>
<evidence type="ECO:0000313" key="4">
    <source>
        <dbReference type="RefSeq" id="XP_051860085.1"/>
    </source>
</evidence>
<feature type="domain" description="NET" evidence="2">
    <location>
        <begin position="98"/>
        <end position="180"/>
    </location>
</feature>
<dbReference type="GO" id="GO:0006338">
    <property type="term" value="P:chromatin remodeling"/>
    <property type="evidence" value="ECO:0007669"/>
    <property type="project" value="TreeGrafter"/>
</dbReference>
<dbReference type="AlphaFoldDB" id="A0A9C6SVJ8"/>
<sequence>MAFCNPNANVLQLSSDDTSDSDDESNSSKAYIAKLKVLESKALELRKEINKLFEEMARKKARKKRNEKKKSSSSTDTGTVSERDISKSKSSQLMNFDSQEKDATVKFMSYDEKRQLSLEIHKLPGDKLGRVLHIIQNREPSLRDSNPDEIEVDFETLKPSTLRELESYVASCLRKKTRDDIEPPPRKKIT</sequence>
<dbReference type="FunFam" id="1.20.1270.220:FF:000001">
    <property type="entry name" value="bromodomain-containing protein 2 isoform X1"/>
    <property type="match status" value="1"/>
</dbReference>
<feature type="compositionally biased region" description="Polar residues" evidence="1">
    <location>
        <begin position="88"/>
        <end position="97"/>
    </location>
</feature>
<dbReference type="InterPro" id="IPR038336">
    <property type="entry name" value="NET_sf"/>
</dbReference>
<dbReference type="GO" id="GO:0006355">
    <property type="term" value="P:regulation of DNA-templated transcription"/>
    <property type="evidence" value="ECO:0007669"/>
    <property type="project" value="TreeGrafter"/>
</dbReference>
<feature type="compositionally biased region" description="Polar residues" evidence="1">
    <location>
        <begin position="1"/>
        <end position="13"/>
    </location>
</feature>
<proteinExistence type="predicted"/>
<dbReference type="InterPro" id="IPR027353">
    <property type="entry name" value="NET_dom"/>
</dbReference>
<dbReference type="Pfam" id="PF17035">
    <property type="entry name" value="BET"/>
    <property type="match status" value="1"/>
</dbReference>
<dbReference type="GO" id="GO:0005634">
    <property type="term" value="C:nucleus"/>
    <property type="evidence" value="ECO:0007669"/>
    <property type="project" value="TreeGrafter"/>
</dbReference>
<name>A0A9C6SVJ8_DROAB</name>
<dbReference type="GeneID" id="117577645"/>
<keyword evidence="3" id="KW-1185">Reference proteome</keyword>
<dbReference type="GO" id="GO:0000785">
    <property type="term" value="C:chromatin"/>
    <property type="evidence" value="ECO:0007669"/>
    <property type="project" value="TreeGrafter"/>
</dbReference>
<dbReference type="InterPro" id="IPR050935">
    <property type="entry name" value="Bromo_chromatin_reader"/>
</dbReference>
<dbReference type="PROSITE" id="PS51525">
    <property type="entry name" value="NET"/>
    <property type="match status" value="1"/>
</dbReference>
<dbReference type="PANTHER" id="PTHR22880">
    <property type="entry name" value="FALZ-RELATED BROMODOMAIN-CONTAINING PROTEINS"/>
    <property type="match status" value="1"/>
</dbReference>
<feature type="region of interest" description="Disordered" evidence="1">
    <location>
        <begin position="58"/>
        <end position="97"/>
    </location>
</feature>
<dbReference type="Proteomes" id="UP000515160">
    <property type="component" value="Chromosome X"/>
</dbReference>
<dbReference type="RefSeq" id="XP_051860085.1">
    <property type="nucleotide sequence ID" value="XM_052004125.1"/>
</dbReference>
<accession>A0A9C6SVJ8</accession>
<organism evidence="3 4">
    <name type="scientific">Drosophila albomicans</name>
    <name type="common">Fruit fly</name>
    <dbReference type="NCBI Taxonomy" id="7291"/>
    <lineage>
        <taxon>Eukaryota</taxon>
        <taxon>Metazoa</taxon>
        <taxon>Ecdysozoa</taxon>
        <taxon>Arthropoda</taxon>
        <taxon>Hexapoda</taxon>
        <taxon>Insecta</taxon>
        <taxon>Pterygota</taxon>
        <taxon>Neoptera</taxon>
        <taxon>Endopterygota</taxon>
        <taxon>Diptera</taxon>
        <taxon>Brachycera</taxon>
        <taxon>Muscomorpha</taxon>
        <taxon>Ephydroidea</taxon>
        <taxon>Drosophilidae</taxon>
        <taxon>Drosophila</taxon>
    </lineage>
</organism>
<evidence type="ECO:0000259" key="2">
    <source>
        <dbReference type="PROSITE" id="PS51525"/>
    </source>
</evidence>
<gene>
    <name evidence="4" type="primary">LOC117577645</name>
</gene>
<feature type="compositionally biased region" description="Basic residues" evidence="1">
    <location>
        <begin position="59"/>
        <end position="68"/>
    </location>
</feature>
<feature type="region of interest" description="Disordered" evidence="1">
    <location>
        <begin position="1"/>
        <end position="26"/>
    </location>
</feature>
<dbReference type="Gene3D" id="1.20.1270.220">
    <property type="match status" value="1"/>
</dbReference>
<dbReference type="OrthoDB" id="21449at2759"/>
<reference evidence="4" key="1">
    <citation type="submission" date="2025-08" db="UniProtKB">
        <authorList>
            <consortium name="RefSeq"/>
        </authorList>
    </citation>
    <scope>IDENTIFICATION</scope>
    <source>
        <strain evidence="4">15112-1751.03</strain>
        <tissue evidence="4">Whole Adult</tissue>
    </source>
</reference>